<dbReference type="NCBIfam" id="NF033788">
    <property type="entry name" value="HTH_metalloreg"/>
    <property type="match status" value="1"/>
</dbReference>
<evidence type="ECO:0000256" key="2">
    <source>
        <dbReference type="ARBA" id="ARBA00023125"/>
    </source>
</evidence>
<keyword evidence="6" id="KW-1185">Reference proteome</keyword>
<dbReference type="PANTHER" id="PTHR33154:SF18">
    <property type="entry name" value="ARSENICAL RESISTANCE OPERON REPRESSOR"/>
    <property type="match status" value="1"/>
</dbReference>
<evidence type="ECO:0000313" key="5">
    <source>
        <dbReference type="EMBL" id="SHH44178.1"/>
    </source>
</evidence>
<dbReference type="InterPro" id="IPR011991">
    <property type="entry name" value="ArsR-like_HTH"/>
</dbReference>
<dbReference type="AlphaFoldDB" id="A0A1M5T0N0"/>
<dbReference type="OrthoDB" id="9800238at2"/>
<name>A0A1M5T0N0_9BACT</name>
<dbReference type="InterPro" id="IPR051081">
    <property type="entry name" value="HTH_MetalResp_TranReg"/>
</dbReference>
<accession>A0A1M5T0N0</accession>
<dbReference type="Pfam" id="PF01022">
    <property type="entry name" value="HTH_5"/>
    <property type="match status" value="1"/>
</dbReference>
<evidence type="ECO:0000259" key="4">
    <source>
        <dbReference type="PROSITE" id="PS50987"/>
    </source>
</evidence>
<dbReference type="GO" id="GO:0003700">
    <property type="term" value="F:DNA-binding transcription factor activity"/>
    <property type="evidence" value="ECO:0007669"/>
    <property type="project" value="InterPro"/>
</dbReference>
<feature type="domain" description="HTH arsR-type" evidence="4">
    <location>
        <begin position="1"/>
        <end position="94"/>
    </location>
</feature>
<dbReference type="Gene3D" id="1.10.10.10">
    <property type="entry name" value="Winged helix-like DNA-binding domain superfamily/Winged helix DNA-binding domain"/>
    <property type="match status" value="1"/>
</dbReference>
<keyword evidence="1" id="KW-0805">Transcription regulation</keyword>
<keyword evidence="3" id="KW-0804">Transcription</keyword>
<dbReference type="SMART" id="SM00418">
    <property type="entry name" value="HTH_ARSR"/>
    <property type="match status" value="1"/>
</dbReference>
<dbReference type="CDD" id="cd00090">
    <property type="entry name" value="HTH_ARSR"/>
    <property type="match status" value="1"/>
</dbReference>
<evidence type="ECO:0000256" key="1">
    <source>
        <dbReference type="ARBA" id="ARBA00023015"/>
    </source>
</evidence>
<evidence type="ECO:0000256" key="3">
    <source>
        <dbReference type="ARBA" id="ARBA00023163"/>
    </source>
</evidence>
<dbReference type="RefSeq" id="WP_073373272.1">
    <property type="nucleotide sequence ID" value="NZ_FQXS01000002.1"/>
</dbReference>
<dbReference type="Proteomes" id="UP000184139">
    <property type="component" value="Unassembled WGS sequence"/>
</dbReference>
<dbReference type="PANTHER" id="PTHR33154">
    <property type="entry name" value="TRANSCRIPTIONAL REGULATOR, ARSR FAMILY"/>
    <property type="match status" value="1"/>
</dbReference>
<gene>
    <name evidence="5" type="ORF">SAMN02745124_00533</name>
</gene>
<dbReference type="SUPFAM" id="SSF46785">
    <property type="entry name" value="Winged helix' DNA-binding domain"/>
    <property type="match status" value="1"/>
</dbReference>
<keyword evidence="2" id="KW-0238">DNA-binding</keyword>
<dbReference type="EMBL" id="FQXS01000002">
    <property type="protein sequence ID" value="SHH44178.1"/>
    <property type="molecule type" value="Genomic_DNA"/>
</dbReference>
<sequence>MRTYLEALKAFADGNRLRVVAALLEHDELCVCQLVEMLDVATPTVSRHLSILQKARLVLSRKEERWVYYRLDPSFPQPIRRWLEQTVMATAEIAADRQLLADIVTCERAELCRKQKMRGTRQ</sequence>
<dbReference type="GO" id="GO:0003677">
    <property type="term" value="F:DNA binding"/>
    <property type="evidence" value="ECO:0007669"/>
    <property type="project" value="UniProtKB-KW"/>
</dbReference>
<reference evidence="5 6" key="1">
    <citation type="submission" date="2016-11" db="EMBL/GenBank/DDBJ databases">
        <authorList>
            <person name="Jaros S."/>
            <person name="Januszkiewicz K."/>
            <person name="Wedrychowicz H."/>
        </authorList>
    </citation>
    <scope>NUCLEOTIDE SEQUENCE [LARGE SCALE GENOMIC DNA]</scope>
    <source>
        <strain evidence="5 6">DSM 9705</strain>
    </source>
</reference>
<dbReference type="STRING" id="1121409.SAMN02745124_00533"/>
<protein>
    <submittedName>
        <fullName evidence="5">Transcriptional regulator, ArsR family</fullName>
    </submittedName>
</protein>
<dbReference type="PROSITE" id="PS50987">
    <property type="entry name" value="HTH_ARSR_2"/>
    <property type="match status" value="1"/>
</dbReference>
<proteinExistence type="predicted"/>
<dbReference type="InterPro" id="IPR036388">
    <property type="entry name" value="WH-like_DNA-bd_sf"/>
</dbReference>
<evidence type="ECO:0000313" key="6">
    <source>
        <dbReference type="Proteomes" id="UP000184139"/>
    </source>
</evidence>
<dbReference type="InterPro" id="IPR001845">
    <property type="entry name" value="HTH_ArsR_DNA-bd_dom"/>
</dbReference>
<organism evidence="5 6">
    <name type="scientific">Desulfofustis glycolicus DSM 9705</name>
    <dbReference type="NCBI Taxonomy" id="1121409"/>
    <lineage>
        <taxon>Bacteria</taxon>
        <taxon>Pseudomonadati</taxon>
        <taxon>Thermodesulfobacteriota</taxon>
        <taxon>Desulfobulbia</taxon>
        <taxon>Desulfobulbales</taxon>
        <taxon>Desulfocapsaceae</taxon>
        <taxon>Desulfofustis</taxon>
    </lineage>
</organism>
<dbReference type="InterPro" id="IPR036390">
    <property type="entry name" value="WH_DNA-bd_sf"/>
</dbReference>
<dbReference type="PRINTS" id="PR00778">
    <property type="entry name" value="HTHARSR"/>
</dbReference>